<dbReference type="Pfam" id="PF02465">
    <property type="entry name" value="FliD_N"/>
    <property type="match status" value="1"/>
</dbReference>
<evidence type="ECO:0000256" key="2">
    <source>
        <dbReference type="ARBA" id="ARBA00011255"/>
    </source>
</evidence>
<comment type="subcellular location">
    <subcellularLocation>
        <location evidence="5">Secreted</location>
    </subcellularLocation>
    <subcellularLocation>
        <location evidence="5">Bacterial flagellum</location>
    </subcellularLocation>
</comment>
<keyword evidence="3 5" id="KW-0175">Coiled coil</keyword>
<dbReference type="PANTHER" id="PTHR30288">
    <property type="entry name" value="FLAGELLAR CAP/ASSEMBLY PROTEIN FLID"/>
    <property type="match status" value="1"/>
</dbReference>
<organism evidence="8 9">
    <name type="scientific">Ornithinibacillus salinisoli</name>
    <dbReference type="NCBI Taxonomy" id="1848459"/>
    <lineage>
        <taxon>Bacteria</taxon>
        <taxon>Bacillati</taxon>
        <taxon>Bacillota</taxon>
        <taxon>Bacilli</taxon>
        <taxon>Bacillales</taxon>
        <taxon>Bacillaceae</taxon>
        <taxon>Ornithinibacillus</taxon>
    </lineage>
</organism>
<evidence type="ECO:0000256" key="1">
    <source>
        <dbReference type="ARBA" id="ARBA00009764"/>
    </source>
</evidence>
<comment type="similarity">
    <text evidence="1 5">Belongs to the FliD family.</text>
</comment>
<keyword evidence="4 5" id="KW-0975">Bacterial flagellum</keyword>
<evidence type="ECO:0000259" key="7">
    <source>
        <dbReference type="Pfam" id="PF07195"/>
    </source>
</evidence>
<evidence type="ECO:0000256" key="4">
    <source>
        <dbReference type="ARBA" id="ARBA00023143"/>
    </source>
</evidence>
<dbReference type="InterPro" id="IPR003481">
    <property type="entry name" value="FliD_N"/>
</dbReference>
<keyword evidence="8" id="KW-0966">Cell projection</keyword>
<feature type="coiled-coil region" evidence="5">
    <location>
        <begin position="434"/>
        <end position="488"/>
    </location>
</feature>
<keyword evidence="5" id="KW-0964">Secreted</keyword>
<evidence type="ECO:0000313" key="8">
    <source>
        <dbReference type="EMBL" id="MFD2044996.1"/>
    </source>
</evidence>
<keyword evidence="8" id="KW-0282">Flagellum</keyword>
<dbReference type="RefSeq" id="WP_377557602.1">
    <property type="nucleotide sequence ID" value="NZ_JBHUHQ010000016.1"/>
</dbReference>
<dbReference type="InterPro" id="IPR010809">
    <property type="entry name" value="FliD_C"/>
</dbReference>
<comment type="caution">
    <text evidence="8">The sequence shown here is derived from an EMBL/GenBank/DDBJ whole genome shotgun (WGS) entry which is preliminary data.</text>
</comment>
<proteinExistence type="inferred from homology"/>
<feature type="domain" description="Flagellar hook-associated protein 2 N-terminal" evidence="6">
    <location>
        <begin position="10"/>
        <end position="105"/>
    </location>
</feature>
<evidence type="ECO:0000259" key="6">
    <source>
        <dbReference type="Pfam" id="PF02465"/>
    </source>
</evidence>
<evidence type="ECO:0000256" key="5">
    <source>
        <dbReference type="RuleBase" id="RU362066"/>
    </source>
</evidence>
<feature type="domain" description="Flagellar hook-associated protein 2 C-terminal" evidence="7">
    <location>
        <begin position="249"/>
        <end position="505"/>
    </location>
</feature>
<dbReference type="PANTHER" id="PTHR30288:SF0">
    <property type="entry name" value="FLAGELLAR HOOK-ASSOCIATED PROTEIN 2"/>
    <property type="match status" value="1"/>
</dbReference>
<evidence type="ECO:0000313" key="9">
    <source>
        <dbReference type="Proteomes" id="UP001597383"/>
    </source>
</evidence>
<dbReference type="NCBIfam" id="NF005833">
    <property type="entry name" value="PRK07737.1"/>
    <property type="match status" value="1"/>
</dbReference>
<keyword evidence="9" id="KW-1185">Reference proteome</keyword>
<dbReference type="Proteomes" id="UP001597383">
    <property type="component" value="Unassembled WGS sequence"/>
</dbReference>
<evidence type="ECO:0000256" key="3">
    <source>
        <dbReference type="ARBA" id="ARBA00023054"/>
    </source>
</evidence>
<dbReference type="EMBL" id="JBHUHQ010000016">
    <property type="protein sequence ID" value="MFD2044996.1"/>
    <property type="molecule type" value="Genomic_DNA"/>
</dbReference>
<keyword evidence="8" id="KW-0969">Cilium</keyword>
<comment type="function">
    <text evidence="5">Required for morphogenesis and for the elongation of the flagellar filament by facilitating polymerization of the flagellin monomers at the tip of growing filament. Forms a capping structure, which prevents flagellin subunits (transported through the central channel of the flagellum) from leaking out without polymerization at the distal end.</text>
</comment>
<dbReference type="Pfam" id="PF07195">
    <property type="entry name" value="FliD_C"/>
    <property type="match status" value="1"/>
</dbReference>
<gene>
    <name evidence="8" type="ORF">ACFSJF_12000</name>
</gene>
<sequence length="517" mass="58409">MVMRVGGLASGMDIEQMVNQLMSAERIPLQKMEQDRTLLEWKRDGFREVYQKLFDFDEMMLGMKLSETYNSKQVSSSNEDAVTAVADPGTSNGSYNIEVTQLASSAINSSQSGIIDPEYATEFDPNKSLEDQKHMFKNGVDFGSFEFVTFDENGKEVTHSFDVKAEDSLNDVLKRITNDDNNVRAFFDNTSQKVIMETTRTGNYNNTDKYLGAEIGFNGQTNSAFLTNTLQIKNGEQVDGAWKRLEKGGQDAKFTYNGAMELESKNNSYKLNGVTFNFKSEGTANLTVNNDVDTSFDSIMKFVDQYNEIVEMINGSQQEEKYRDYKPLTQEQKDDMSDKEIELWEERAKSGILRGESSLSSGLFSMRQSWYSKVDTGGEFTSLTQVGIKTSSNYMDGGKLIVNEKELKDALRDDPAAVQKLFSNSAEGDSRGLVNRLEDAVETTMRQLEDKAGRPTSTLDNYTLGKRMKDLNTRISDFEQRMVRVENRYWSQFTAMEKAISQMNNQSAQLMSQFGGM</sequence>
<dbReference type="InterPro" id="IPR040026">
    <property type="entry name" value="FliD"/>
</dbReference>
<comment type="subunit">
    <text evidence="2 5">Homopentamer.</text>
</comment>
<name>A0ABW4W1U4_9BACI</name>
<reference evidence="9" key="1">
    <citation type="journal article" date="2019" name="Int. J. Syst. Evol. Microbiol.">
        <title>The Global Catalogue of Microorganisms (GCM) 10K type strain sequencing project: providing services to taxonomists for standard genome sequencing and annotation.</title>
        <authorList>
            <consortium name="The Broad Institute Genomics Platform"/>
            <consortium name="The Broad Institute Genome Sequencing Center for Infectious Disease"/>
            <person name="Wu L."/>
            <person name="Ma J."/>
        </authorList>
    </citation>
    <scope>NUCLEOTIDE SEQUENCE [LARGE SCALE GENOMIC DNA]</scope>
    <source>
        <strain evidence="9">R28</strain>
    </source>
</reference>
<protein>
    <recommendedName>
        <fullName evidence="5">Flagellar hook-associated protein 2</fullName>
        <shortName evidence="5">HAP2</shortName>
    </recommendedName>
    <alternativeName>
        <fullName evidence="5">Flagellar cap protein</fullName>
    </alternativeName>
</protein>
<accession>A0ABW4W1U4</accession>